<dbReference type="Proteomes" id="UP000762676">
    <property type="component" value="Unassembled WGS sequence"/>
</dbReference>
<reference evidence="1 2" key="1">
    <citation type="journal article" date="2021" name="Elife">
        <title>Chloroplast acquisition without the gene transfer in kleptoplastic sea slugs, Plakobranchus ocellatus.</title>
        <authorList>
            <person name="Maeda T."/>
            <person name="Takahashi S."/>
            <person name="Yoshida T."/>
            <person name="Shimamura S."/>
            <person name="Takaki Y."/>
            <person name="Nagai Y."/>
            <person name="Toyoda A."/>
            <person name="Suzuki Y."/>
            <person name="Arimoto A."/>
            <person name="Ishii H."/>
            <person name="Satoh N."/>
            <person name="Nishiyama T."/>
            <person name="Hasebe M."/>
            <person name="Maruyama T."/>
            <person name="Minagawa J."/>
            <person name="Obokata J."/>
            <person name="Shigenobu S."/>
        </authorList>
    </citation>
    <scope>NUCLEOTIDE SEQUENCE [LARGE SCALE GENOMIC DNA]</scope>
</reference>
<name>A0AAV4I845_9GAST</name>
<dbReference type="AlphaFoldDB" id="A0AAV4I845"/>
<dbReference type="InterPro" id="IPR016186">
    <property type="entry name" value="C-type_lectin-like/link_sf"/>
</dbReference>
<evidence type="ECO:0000313" key="2">
    <source>
        <dbReference type="Proteomes" id="UP000762676"/>
    </source>
</evidence>
<sequence>MSHLGKGGCCKQGYKNQSGWCLKFLLDNPKLSWSEAVDTCESKGASIAYVDTAEKIATLQKLMVSRGWYYMYVAGKVKAVATNGFVTFKPAGNSTETGSDINRHFHVAFLERVTLTSDLTAKDIPKEGKELSVMAEIIKGKVHFKAVPSCWGMKFVCEQIG</sequence>
<evidence type="ECO:0000313" key="1">
    <source>
        <dbReference type="EMBL" id="GFS05276.1"/>
    </source>
</evidence>
<dbReference type="SUPFAM" id="SSF56436">
    <property type="entry name" value="C-type lectin-like"/>
    <property type="match status" value="1"/>
</dbReference>
<gene>
    <name evidence="1" type="ORF">ElyMa_001195400</name>
</gene>
<dbReference type="EMBL" id="BMAT01002354">
    <property type="protein sequence ID" value="GFS05276.1"/>
    <property type="molecule type" value="Genomic_DNA"/>
</dbReference>
<organism evidence="1 2">
    <name type="scientific">Elysia marginata</name>
    <dbReference type="NCBI Taxonomy" id="1093978"/>
    <lineage>
        <taxon>Eukaryota</taxon>
        <taxon>Metazoa</taxon>
        <taxon>Spiralia</taxon>
        <taxon>Lophotrochozoa</taxon>
        <taxon>Mollusca</taxon>
        <taxon>Gastropoda</taxon>
        <taxon>Heterobranchia</taxon>
        <taxon>Euthyneura</taxon>
        <taxon>Panpulmonata</taxon>
        <taxon>Sacoglossa</taxon>
        <taxon>Placobranchoidea</taxon>
        <taxon>Plakobranchidae</taxon>
        <taxon>Elysia</taxon>
    </lineage>
</organism>
<dbReference type="Gene3D" id="3.10.100.10">
    <property type="entry name" value="Mannose-Binding Protein A, subunit A"/>
    <property type="match status" value="1"/>
</dbReference>
<accession>A0AAV4I845</accession>
<protein>
    <recommendedName>
        <fullName evidence="3">C-type lectin domain-containing protein</fullName>
    </recommendedName>
</protein>
<proteinExistence type="predicted"/>
<dbReference type="InterPro" id="IPR016187">
    <property type="entry name" value="CTDL_fold"/>
</dbReference>
<keyword evidence="2" id="KW-1185">Reference proteome</keyword>
<dbReference type="CDD" id="cd00037">
    <property type="entry name" value="CLECT"/>
    <property type="match status" value="1"/>
</dbReference>
<evidence type="ECO:0008006" key="3">
    <source>
        <dbReference type="Google" id="ProtNLM"/>
    </source>
</evidence>
<comment type="caution">
    <text evidence="1">The sequence shown here is derived from an EMBL/GenBank/DDBJ whole genome shotgun (WGS) entry which is preliminary data.</text>
</comment>